<dbReference type="RefSeq" id="WP_324694421.1">
    <property type="nucleotide sequence ID" value="NZ_JAYMYJ010000084.1"/>
</dbReference>
<evidence type="ECO:0000256" key="2">
    <source>
        <dbReference type="SAM" id="MobiDB-lite"/>
    </source>
</evidence>
<dbReference type="Pfam" id="PF00691">
    <property type="entry name" value="OmpA"/>
    <property type="match status" value="1"/>
</dbReference>
<evidence type="ECO:0000256" key="3">
    <source>
        <dbReference type="SAM" id="Phobius"/>
    </source>
</evidence>
<evidence type="ECO:0000313" key="6">
    <source>
        <dbReference type="Proteomes" id="UP001308005"/>
    </source>
</evidence>
<dbReference type="PROSITE" id="PS51123">
    <property type="entry name" value="OMPA_2"/>
    <property type="match status" value="1"/>
</dbReference>
<proteinExistence type="predicted"/>
<evidence type="ECO:0000313" key="5">
    <source>
        <dbReference type="EMBL" id="MEB4591032.1"/>
    </source>
</evidence>
<gene>
    <name evidence="5" type="ORF">VSS37_08595</name>
</gene>
<sequence length="499" mass="55865">MRGSPDIAQLRNLLFGKEYDDLLALKEQFEHSGKYSASVANVISEAISQRAQRDDSLTIALSPMVEQTLTHAIQSQPKRFADVLYPVMGPAIRKSIQQALNELLESINQLLEQSFSLRAWRWRFDAWLTGKSYAQIALMHTLVYQVEQVFLIHRETGLLLHHLVAEKAISKDPEIVSGMLTAIQDFVKDSFTTNSEDTLDTLRLGDLTVLVEHGPYAITALVVRGTPPGELRALLTEISENIHDRYAQPLKSYDGDTSRFAGIETLLAPCLKHQYHPRRQRKPWLAMALLALLLAGGAYAIYAYRHGHSQADQPIAVQQPQQAQQNQQALMDNLQQLKQALAEQQSRNATLETSLQTLQEQQKQREEQQTRQTAANEQQLATLVKQLEASTFPFINAKADVDPDNPGIQQTGQTIRQLLQTAQLADKTPQITIIGNTDENGTDTINKTLAEERAANMRDALIQTGIPAFVLRAQAAHQTGAPATSHKNERSIRYKVELY</sequence>
<reference evidence="5 6" key="2">
    <citation type="submission" date="2024-01" db="EMBL/GenBank/DDBJ databases">
        <authorList>
            <person name="Xie X."/>
        </authorList>
    </citation>
    <scope>NUCLEOTIDE SEQUENCE [LARGE SCALE GENOMIC DNA]</scope>
    <source>
        <strain evidence="5">SCUT-1</strain>
    </source>
</reference>
<dbReference type="Proteomes" id="UP001308005">
    <property type="component" value="Unassembled WGS sequence"/>
</dbReference>
<keyword evidence="3" id="KW-1133">Transmembrane helix</keyword>
<keyword evidence="3" id="KW-0812">Transmembrane</keyword>
<dbReference type="InterPro" id="IPR036737">
    <property type="entry name" value="OmpA-like_sf"/>
</dbReference>
<protein>
    <submittedName>
        <fullName evidence="5">OmpA family protein</fullName>
    </submittedName>
</protein>
<comment type="caution">
    <text evidence="5">The sequence shown here is derived from an EMBL/GenBank/DDBJ whole genome shotgun (WGS) entry which is preliminary data.</text>
</comment>
<evidence type="ECO:0000256" key="1">
    <source>
        <dbReference type="PROSITE-ProRule" id="PRU00473"/>
    </source>
</evidence>
<dbReference type="Gene3D" id="3.30.1330.60">
    <property type="entry name" value="OmpA-like domain"/>
    <property type="match status" value="1"/>
</dbReference>
<feature type="domain" description="OmpA-like" evidence="4">
    <location>
        <begin position="381"/>
        <end position="499"/>
    </location>
</feature>
<organism evidence="5 6">
    <name type="scientific">Candidatus Thiothrix phosphatis</name>
    <dbReference type="NCBI Taxonomy" id="3112415"/>
    <lineage>
        <taxon>Bacteria</taxon>
        <taxon>Pseudomonadati</taxon>
        <taxon>Pseudomonadota</taxon>
        <taxon>Gammaproteobacteria</taxon>
        <taxon>Thiotrichales</taxon>
        <taxon>Thiotrichaceae</taxon>
        <taxon>Thiothrix</taxon>
    </lineage>
</organism>
<evidence type="ECO:0000259" key="4">
    <source>
        <dbReference type="PROSITE" id="PS51123"/>
    </source>
</evidence>
<feature type="region of interest" description="Disordered" evidence="2">
    <location>
        <begin position="356"/>
        <end position="376"/>
    </location>
</feature>
<accession>A0ABU6CWV9</accession>
<dbReference type="SUPFAM" id="SSF103088">
    <property type="entry name" value="OmpA-like"/>
    <property type="match status" value="1"/>
</dbReference>
<reference evidence="6" key="1">
    <citation type="submission" date="2023-07" db="EMBL/GenBank/DDBJ databases">
        <title>The carbon used by Thiothrix.</title>
        <authorList>
            <person name="Chen L."/>
        </authorList>
    </citation>
    <scope>NUCLEOTIDE SEQUENCE [LARGE SCALE GENOMIC DNA]</scope>
</reference>
<name>A0ABU6CWV9_9GAMM</name>
<dbReference type="EMBL" id="JAYMYJ010000084">
    <property type="protein sequence ID" value="MEB4591032.1"/>
    <property type="molecule type" value="Genomic_DNA"/>
</dbReference>
<keyword evidence="6" id="KW-1185">Reference proteome</keyword>
<feature type="transmembrane region" description="Helical" evidence="3">
    <location>
        <begin position="284"/>
        <end position="304"/>
    </location>
</feature>
<keyword evidence="1 3" id="KW-0472">Membrane</keyword>
<dbReference type="InterPro" id="IPR006665">
    <property type="entry name" value="OmpA-like"/>
</dbReference>